<accession>A0A1L9NVI1</accession>
<dbReference type="CDD" id="cd02199">
    <property type="entry name" value="YjgF_YER057c_UK114_like_1"/>
    <property type="match status" value="1"/>
</dbReference>
<dbReference type="Gene3D" id="3.30.1330.40">
    <property type="entry name" value="RutC-like"/>
    <property type="match status" value="1"/>
</dbReference>
<feature type="domain" description="Endoribonuclease L-PSP/chorismate mutase-like" evidence="1">
    <location>
        <begin position="6"/>
        <end position="140"/>
    </location>
</feature>
<keyword evidence="3" id="KW-1185">Reference proteome</keyword>
<dbReference type="RefSeq" id="WP_072631156.1">
    <property type="nucleotide sequence ID" value="NZ_JABBAN010000058.1"/>
</dbReference>
<sequence length="154" mass="15704">MAGIFETKLAELGVTLPDAPAPAANYVPFVQVGDLVHVSGQISNNADGFITGKLGQTMTADEGAAAAKTCAISLLAQAKAACGGDLDRLVRVVKLVGFVNSTADFSDQPKVINGASDFMVEALGDAGRHARSAVSAASLPFGVAVEIEGIFQIK</sequence>
<dbReference type="EMBL" id="MLCB01000154">
    <property type="protein sequence ID" value="OJI93164.1"/>
    <property type="molecule type" value="Genomic_DNA"/>
</dbReference>
<proteinExistence type="predicted"/>
<dbReference type="SUPFAM" id="SSF55298">
    <property type="entry name" value="YjgF-like"/>
    <property type="match status" value="1"/>
</dbReference>
<protein>
    <submittedName>
        <fullName evidence="2">Endoribonuclease L-PSP</fullName>
    </submittedName>
</protein>
<name>A0A1L9NVI1_9RHOB</name>
<gene>
    <name evidence="2" type="ORF">PFRI_26230</name>
</gene>
<dbReference type="AlphaFoldDB" id="A0A1L9NVI1"/>
<dbReference type="Pfam" id="PF14588">
    <property type="entry name" value="YjgF_endoribonc"/>
    <property type="match status" value="1"/>
</dbReference>
<evidence type="ECO:0000313" key="3">
    <source>
        <dbReference type="Proteomes" id="UP000184514"/>
    </source>
</evidence>
<dbReference type="PANTHER" id="PTHR43760">
    <property type="entry name" value="ENDORIBONUCLEASE-RELATED"/>
    <property type="match status" value="1"/>
</dbReference>
<evidence type="ECO:0000259" key="1">
    <source>
        <dbReference type="Pfam" id="PF14588"/>
    </source>
</evidence>
<evidence type="ECO:0000313" key="2">
    <source>
        <dbReference type="EMBL" id="OJI93164.1"/>
    </source>
</evidence>
<dbReference type="OrthoDB" id="9806350at2"/>
<organism evidence="2 3">
    <name type="scientific">Planktotalea frisia</name>
    <dbReference type="NCBI Taxonomy" id="696762"/>
    <lineage>
        <taxon>Bacteria</taxon>
        <taxon>Pseudomonadati</taxon>
        <taxon>Pseudomonadota</taxon>
        <taxon>Alphaproteobacteria</taxon>
        <taxon>Rhodobacterales</taxon>
        <taxon>Paracoccaceae</taxon>
        <taxon>Planktotalea</taxon>
    </lineage>
</organism>
<dbReference type="Proteomes" id="UP000184514">
    <property type="component" value="Unassembled WGS sequence"/>
</dbReference>
<comment type="caution">
    <text evidence="2">The sequence shown here is derived from an EMBL/GenBank/DDBJ whole genome shotgun (WGS) entry which is preliminary data.</text>
</comment>
<dbReference type="PANTHER" id="PTHR43760:SF1">
    <property type="entry name" value="ENDORIBONUCLEASE L-PSP_CHORISMATE MUTASE-LIKE DOMAIN-CONTAINING PROTEIN"/>
    <property type="match status" value="1"/>
</dbReference>
<dbReference type="InterPro" id="IPR013813">
    <property type="entry name" value="Endoribo_LPSP/chorism_mut-like"/>
</dbReference>
<dbReference type="InterPro" id="IPR035959">
    <property type="entry name" value="RutC-like_sf"/>
</dbReference>
<reference evidence="2 3" key="1">
    <citation type="submission" date="2016-10" db="EMBL/GenBank/DDBJ databases">
        <title>Genome sequence of Planktotalea frisia SH6-1.</title>
        <authorList>
            <person name="Poehlein A."/>
            <person name="Bakenhus I."/>
            <person name="Voget S."/>
            <person name="Brinkhoff T."/>
            <person name="Simon M."/>
        </authorList>
    </citation>
    <scope>NUCLEOTIDE SEQUENCE [LARGE SCALE GENOMIC DNA]</scope>
    <source>
        <strain evidence="2 3">SH6-1</strain>
    </source>
</reference>
<dbReference type="STRING" id="696762.PFRI_26230"/>